<feature type="transmembrane region" description="Helical" evidence="7">
    <location>
        <begin position="281"/>
        <end position="301"/>
    </location>
</feature>
<dbReference type="EMBL" id="AP024485">
    <property type="protein sequence ID" value="BCS88544.1"/>
    <property type="molecule type" value="Genomic_DNA"/>
</dbReference>
<keyword evidence="10" id="KW-1185">Reference proteome</keyword>
<feature type="domain" description="4Fe-4S ferredoxin-type" evidence="8">
    <location>
        <begin position="219"/>
        <end position="242"/>
    </location>
</feature>
<keyword evidence="6 7" id="KW-0472">Membrane</keyword>
<feature type="transmembrane region" description="Helical" evidence="7">
    <location>
        <begin position="179"/>
        <end position="199"/>
    </location>
</feature>
<keyword evidence="3" id="KW-0479">Metal-binding</keyword>
<dbReference type="RefSeq" id="WP_229596847.1">
    <property type="nucleotide sequence ID" value="NZ_AP024485.1"/>
</dbReference>
<dbReference type="PANTHER" id="PTHR30224:SF4">
    <property type="entry name" value="ELECTRON TRANSPORT PROTEIN YCCM-RELATED"/>
    <property type="match status" value="1"/>
</dbReference>
<evidence type="ECO:0000313" key="9">
    <source>
        <dbReference type="EMBL" id="BCS88544.1"/>
    </source>
</evidence>
<keyword evidence="7" id="KW-0812">Transmembrane</keyword>
<reference evidence="9" key="1">
    <citation type="journal article" date="2022" name="Arch. Microbiol.">
        <title>Pseudodesulfovibrio sediminis sp. nov., a mesophilic and neutrophilic sulfate-reducing bacterium isolated from sediment of a brackish lake.</title>
        <authorList>
            <person name="Takahashi A."/>
            <person name="Kojima H."/>
            <person name="Watanabe M."/>
            <person name="Fukui M."/>
        </authorList>
    </citation>
    <scope>NUCLEOTIDE SEQUENCE</scope>
    <source>
        <strain evidence="9">SF6</strain>
    </source>
</reference>
<dbReference type="InterPro" id="IPR017896">
    <property type="entry name" value="4Fe4S_Fe-S-bd"/>
</dbReference>
<evidence type="ECO:0000256" key="7">
    <source>
        <dbReference type="SAM" id="Phobius"/>
    </source>
</evidence>
<dbReference type="PROSITE" id="PS51379">
    <property type="entry name" value="4FE4S_FER_2"/>
    <property type="match status" value="2"/>
</dbReference>
<keyword evidence="7" id="KW-1133">Transmembrane helix</keyword>
<dbReference type="PROSITE" id="PS00198">
    <property type="entry name" value="4FE4S_FER_1"/>
    <property type="match status" value="2"/>
</dbReference>
<evidence type="ECO:0000256" key="1">
    <source>
        <dbReference type="ARBA" id="ARBA00004236"/>
    </source>
</evidence>
<evidence type="ECO:0000256" key="2">
    <source>
        <dbReference type="ARBA" id="ARBA00022475"/>
    </source>
</evidence>
<gene>
    <name evidence="9" type="ORF">PSDVSF_17860</name>
</gene>
<dbReference type="Pfam" id="PF14697">
    <property type="entry name" value="Fer4_21"/>
    <property type="match status" value="1"/>
</dbReference>
<dbReference type="Proteomes" id="UP001053296">
    <property type="component" value="Chromosome"/>
</dbReference>
<dbReference type="PANTHER" id="PTHR30224">
    <property type="entry name" value="ELECTRON TRANSPORT PROTEIN"/>
    <property type="match status" value="1"/>
</dbReference>
<dbReference type="InterPro" id="IPR017900">
    <property type="entry name" value="4Fe4S_Fe_S_CS"/>
</dbReference>
<feature type="domain" description="4Fe-4S ferredoxin-type" evidence="8">
    <location>
        <begin position="247"/>
        <end position="276"/>
    </location>
</feature>
<comment type="subcellular location">
    <subcellularLocation>
        <location evidence="1">Cell membrane</location>
    </subcellularLocation>
</comment>
<feature type="transmembrane region" description="Helical" evidence="7">
    <location>
        <begin position="78"/>
        <end position="106"/>
    </location>
</feature>
<feature type="transmembrane region" description="Helical" evidence="7">
    <location>
        <begin position="126"/>
        <end position="147"/>
    </location>
</feature>
<proteinExistence type="predicted"/>
<evidence type="ECO:0000313" key="10">
    <source>
        <dbReference type="Proteomes" id="UP001053296"/>
    </source>
</evidence>
<dbReference type="InterPro" id="IPR052378">
    <property type="entry name" value="NosR_regulator"/>
</dbReference>
<accession>A0ABM8HWX5</accession>
<keyword evidence="5" id="KW-0411">Iron-sulfur</keyword>
<evidence type="ECO:0000259" key="8">
    <source>
        <dbReference type="PROSITE" id="PS51379"/>
    </source>
</evidence>
<evidence type="ECO:0000256" key="5">
    <source>
        <dbReference type="ARBA" id="ARBA00023014"/>
    </source>
</evidence>
<organism evidence="9 10">
    <name type="scientific">Pseudodesulfovibrio sediminis</name>
    <dbReference type="NCBI Taxonomy" id="2810563"/>
    <lineage>
        <taxon>Bacteria</taxon>
        <taxon>Pseudomonadati</taxon>
        <taxon>Thermodesulfobacteriota</taxon>
        <taxon>Desulfovibrionia</taxon>
        <taxon>Desulfovibrionales</taxon>
        <taxon>Desulfovibrionaceae</taxon>
    </lineage>
</organism>
<evidence type="ECO:0000256" key="4">
    <source>
        <dbReference type="ARBA" id="ARBA00023004"/>
    </source>
</evidence>
<protein>
    <recommendedName>
        <fullName evidence="8">4Fe-4S ferredoxin-type domain-containing protein</fullName>
    </recommendedName>
</protein>
<dbReference type="SUPFAM" id="SSF54862">
    <property type="entry name" value="4Fe-4S ferredoxins"/>
    <property type="match status" value="1"/>
</dbReference>
<name>A0ABM8HWX5_9BACT</name>
<dbReference type="Pfam" id="PF12801">
    <property type="entry name" value="Fer4_5"/>
    <property type="match status" value="2"/>
</dbReference>
<feature type="transmembrane region" description="Helical" evidence="7">
    <location>
        <begin position="12"/>
        <end position="37"/>
    </location>
</feature>
<keyword evidence="4" id="KW-0408">Iron</keyword>
<keyword evidence="2" id="KW-1003">Cell membrane</keyword>
<sequence>MNTSITPTRFRLAVQAVFTLFCIYVGLRFVAFLAWAVGTTEVFTPKPGAVEGFLPISALLGLRRLLTTGQWDSVHPAGLAIFIAVLLMAFLFRKGFCGYICPVGFLSGLLERLGRRMGLGVIPPKLIDLPLTGLKYLLLGGFLFAIFSMDTRSLESFISSPFNLVSDAKMLHFFMKPTLLSLLAIGVLVVLNVVIRNFWCRYLCPYGALLGLFSWAGPSCIRRNTTTCIDCGKCAKACPAGITVQTKKVVRSPECIGCGECVGVCPIDDCLGFSLNGRKRIPWLTIGIGCVATLLLVWGLARMTGHWDSTMPKDMIRNIYSTMLEKI</sequence>
<evidence type="ECO:0000256" key="6">
    <source>
        <dbReference type="ARBA" id="ARBA00023136"/>
    </source>
</evidence>
<evidence type="ECO:0000256" key="3">
    <source>
        <dbReference type="ARBA" id="ARBA00022723"/>
    </source>
</evidence>
<dbReference type="Gene3D" id="3.30.70.20">
    <property type="match status" value="1"/>
</dbReference>